<dbReference type="EMBL" id="PVZF01000031">
    <property type="protein sequence ID" value="PRY06860.1"/>
    <property type="molecule type" value="Genomic_DNA"/>
</dbReference>
<name>A0A2T0QQ74_9ACTN</name>
<proteinExistence type="predicted"/>
<dbReference type="Proteomes" id="UP000238083">
    <property type="component" value="Unassembled WGS sequence"/>
</dbReference>
<keyword evidence="2" id="KW-1185">Reference proteome</keyword>
<dbReference type="RefSeq" id="WP_106215669.1">
    <property type="nucleotide sequence ID" value="NZ_PVZF01000031.1"/>
</dbReference>
<reference evidence="1 2" key="1">
    <citation type="submission" date="2018-03" db="EMBL/GenBank/DDBJ databases">
        <title>Genomic Encyclopedia of Archaeal and Bacterial Type Strains, Phase II (KMG-II): from individual species to whole genera.</title>
        <authorList>
            <person name="Goeker M."/>
        </authorList>
    </citation>
    <scope>NUCLEOTIDE SEQUENCE [LARGE SCALE GENOMIC DNA]</scope>
    <source>
        <strain evidence="1 2">DSM 19711</strain>
    </source>
</reference>
<dbReference type="AlphaFoldDB" id="A0A2T0QQ74"/>
<comment type="caution">
    <text evidence="1">The sequence shown here is derived from an EMBL/GenBank/DDBJ whole genome shotgun (WGS) entry which is preliminary data.</text>
</comment>
<evidence type="ECO:0000313" key="2">
    <source>
        <dbReference type="Proteomes" id="UP000238083"/>
    </source>
</evidence>
<dbReference type="OrthoDB" id="9128359at2"/>
<accession>A0A2T0QQ74</accession>
<gene>
    <name evidence="1" type="ORF">CLV37_13110</name>
</gene>
<evidence type="ECO:0000313" key="1">
    <source>
        <dbReference type="EMBL" id="PRY06860.1"/>
    </source>
</evidence>
<sequence length="294" mass="32916">MSTLDPFVARRLATIQLLLDRAVEASRQSGPLGVDAVSRLHDVIEMWLALAARVQGTKIGGTFDDYWNSLTAKLGRPLTHRVRAQTLNKVRVNYKHYGVEPSANEIADMATFARALLEDETPALFGVALADVSLADFVTSERARGMLDAAATKWAAAEVVEAFADLHESFDAVVSDYKKSKITGYSRSVFDFIPDLTTFHDDRENRKVKEAIVTVERIALLSGLGIDLRRYGRFRSLVPAYTKTIGGGRYVQGRDVERSQVDYDFCRDFIITAAIHLSEEDYAFDHWRVCCTDR</sequence>
<protein>
    <submittedName>
        <fullName evidence="1">Uncharacterized protein</fullName>
    </submittedName>
</protein>
<organism evidence="1 2">
    <name type="scientific">Kineococcus rhizosphaerae</name>
    <dbReference type="NCBI Taxonomy" id="559628"/>
    <lineage>
        <taxon>Bacteria</taxon>
        <taxon>Bacillati</taxon>
        <taxon>Actinomycetota</taxon>
        <taxon>Actinomycetes</taxon>
        <taxon>Kineosporiales</taxon>
        <taxon>Kineosporiaceae</taxon>
        <taxon>Kineococcus</taxon>
    </lineage>
</organism>